<dbReference type="KEGG" id="rml:FF011L_03390"/>
<dbReference type="EMBL" id="CP036262">
    <property type="protein sequence ID" value="QDS91609.1"/>
    <property type="molecule type" value="Genomic_DNA"/>
</dbReference>
<dbReference type="OrthoDB" id="9851402at2"/>
<evidence type="ECO:0000313" key="2">
    <source>
        <dbReference type="Proteomes" id="UP000320672"/>
    </source>
</evidence>
<organism evidence="1 2">
    <name type="scientific">Roseimaritima multifibrata</name>
    <dbReference type="NCBI Taxonomy" id="1930274"/>
    <lineage>
        <taxon>Bacteria</taxon>
        <taxon>Pseudomonadati</taxon>
        <taxon>Planctomycetota</taxon>
        <taxon>Planctomycetia</taxon>
        <taxon>Pirellulales</taxon>
        <taxon>Pirellulaceae</taxon>
        <taxon>Roseimaritima</taxon>
    </lineage>
</organism>
<reference evidence="1 2" key="1">
    <citation type="submission" date="2019-02" db="EMBL/GenBank/DDBJ databases">
        <title>Deep-cultivation of Planctomycetes and their phenomic and genomic characterization uncovers novel biology.</title>
        <authorList>
            <person name="Wiegand S."/>
            <person name="Jogler M."/>
            <person name="Boedeker C."/>
            <person name="Pinto D."/>
            <person name="Vollmers J."/>
            <person name="Rivas-Marin E."/>
            <person name="Kohn T."/>
            <person name="Peeters S.H."/>
            <person name="Heuer A."/>
            <person name="Rast P."/>
            <person name="Oberbeckmann S."/>
            <person name="Bunk B."/>
            <person name="Jeske O."/>
            <person name="Meyerdierks A."/>
            <person name="Storesund J.E."/>
            <person name="Kallscheuer N."/>
            <person name="Luecker S."/>
            <person name="Lage O.M."/>
            <person name="Pohl T."/>
            <person name="Merkel B.J."/>
            <person name="Hornburger P."/>
            <person name="Mueller R.-W."/>
            <person name="Bruemmer F."/>
            <person name="Labrenz M."/>
            <person name="Spormann A.M."/>
            <person name="Op den Camp H."/>
            <person name="Overmann J."/>
            <person name="Amann R."/>
            <person name="Jetten M.S.M."/>
            <person name="Mascher T."/>
            <person name="Medema M.H."/>
            <person name="Devos D.P."/>
            <person name="Kaster A.-K."/>
            <person name="Ovreas L."/>
            <person name="Rohde M."/>
            <person name="Galperin M.Y."/>
            <person name="Jogler C."/>
        </authorList>
    </citation>
    <scope>NUCLEOTIDE SEQUENCE [LARGE SCALE GENOMIC DNA]</scope>
    <source>
        <strain evidence="1 2">FF011L</strain>
    </source>
</reference>
<dbReference type="AlphaFoldDB" id="A0A517M9P7"/>
<proteinExistence type="predicted"/>
<dbReference type="Proteomes" id="UP000320672">
    <property type="component" value="Chromosome"/>
</dbReference>
<keyword evidence="2" id="KW-1185">Reference proteome</keyword>
<evidence type="ECO:0000313" key="1">
    <source>
        <dbReference type="EMBL" id="QDS91609.1"/>
    </source>
</evidence>
<accession>A0A517M9P7</accession>
<gene>
    <name evidence="1" type="ORF">FF011L_03390</name>
</gene>
<sequence length="106" mass="12214">MNLDADDARDYMKLLERAIIHLRYRIRYDDSVTVAEVHDILDSLHNIPAMLRGAGDWFTPDNIDADLERYDNKWLNADDGASRRRGLLELLQDVRNGDFSDDPPVA</sequence>
<protein>
    <submittedName>
        <fullName evidence="1">Uncharacterized protein</fullName>
    </submittedName>
</protein>
<name>A0A517M9P7_9BACT</name>
<dbReference type="RefSeq" id="WP_145349659.1">
    <property type="nucleotide sequence ID" value="NZ_CP036262.1"/>
</dbReference>